<gene>
    <name evidence="1" type="ORF">PYCCODRAFT_1193104</name>
</gene>
<name>A0A1Y2IB93_TRAC3</name>
<protein>
    <submittedName>
        <fullName evidence="1">Uncharacterized protein</fullName>
    </submittedName>
</protein>
<organism evidence="1 2">
    <name type="scientific">Trametes coccinea (strain BRFM310)</name>
    <name type="common">Pycnoporus coccineus</name>
    <dbReference type="NCBI Taxonomy" id="1353009"/>
    <lineage>
        <taxon>Eukaryota</taxon>
        <taxon>Fungi</taxon>
        <taxon>Dikarya</taxon>
        <taxon>Basidiomycota</taxon>
        <taxon>Agaricomycotina</taxon>
        <taxon>Agaricomycetes</taxon>
        <taxon>Polyporales</taxon>
        <taxon>Polyporaceae</taxon>
        <taxon>Trametes</taxon>
    </lineage>
</organism>
<keyword evidence="2" id="KW-1185">Reference proteome</keyword>
<accession>A0A1Y2IB93</accession>
<reference evidence="1 2" key="1">
    <citation type="journal article" date="2015" name="Biotechnol. Biofuels">
        <title>Enhanced degradation of softwood versus hardwood by the white-rot fungus Pycnoporus coccineus.</title>
        <authorList>
            <person name="Couturier M."/>
            <person name="Navarro D."/>
            <person name="Chevret D."/>
            <person name="Henrissat B."/>
            <person name="Piumi F."/>
            <person name="Ruiz-Duenas F.J."/>
            <person name="Martinez A.T."/>
            <person name="Grigoriev I.V."/>
            <person name="Riley R."/>
            <person name="Lipzen A."/>
            <person name="Berrin J.G."/>
            <person name="Master E.R."/>
            <person name="Rosso M.N."/>
        </authorList>
    </citation>
    <scope>NUCLEOTIDE SEQUENCE [LARGE SCALE GENOMIC DNA]</scope>
    <source>
        <strain evidence="1 2">BRFM310</strain>
    </source>
</reference>
<evidence type="ECO:0000313" key="2">
    <source>
        <dbReference type="Proteomes" id="UP000193067"/>
    </source>
</evidence>
<proteinExistence type="predicted"/>
<sequence length="72" mass="8107">MRRTTSTEHISASAAGIRLPFKRRCRWANEHKGRSIGVAASASSHICHSPSWLGTLRHYGRVEAAMRIFNIF</sequence>
<dbReference type="Proteomes" id="UP000193067">
    <property type="component" value="Unassembled WGS sequence"/>
</dbReference>
<dbReference type="AlphaFoldDB" id="A0A1Y2IB93"/>
<dbReference type="EMBL" id="KZ084156">
    <property type="protein sequence ID" value="OSC97181.1"/>
    <property type="molecule type" value="Genomic_DNA"/>
</dbReference>
<evidence type="ECO:0000313" key="1">
    <source>
        <dbReference type="EMBL" id="OSC97181.1"/>
    </source>
</evidence>